<dbReference type="Bgee" id="ENSGACG00000001729">
    <property type="expression patterns" value="Expressed in pharyngeal gill and 13 other cell types or tissues"/>
</dbReference>
<dbReference type="STRING" id="69293.ENSGACP00000002251"/>
<organism evidence="8">
    <name type="scientific">Gasterosteus aculeatus</name>
    <name type="common">Three-spined stickleback</name>
    <dbReference type="NCBI Taxonomy" id="69293"/>
    <lineage>
        <taxon>Eukaryota</taxon>
        <taxon>Metazoa</taxon>
        <taxon>Chordata</taxon>
        <taxon>Craniata</taxon>
        <taxon>Vertebrata</taxon>
        <taxon>Euteleostomi</taxon>
        <taxon>Actinopterygii</taxon>
        <taxon>Neopterygii</taxon>
        <taxon>Teleostei</taxon>
        <taxon>Neoteleostei</taxon>
        <taxon>Acanthomorphata</taxon>
        <taxon>Eupercaria</taxon>
        <taxon>Perciformes</taxon>
        <taxon>Cottioidei</taxon>
        <taxon>Gasterosteales</taxon>
        <taxon>Gasterosteidae</taxon>
        <taxon>Gasterosteus</taxon>
    </lineage>
</organism>
<evidence type="ECO:0000256" key="4">
    <source>
        <dbReference type="ARBA" id="ARBA00022525"/>
    </source>
</evidence>
<reference evidence="8" key="1">
    <citation type="submission" date="2006-01" db="EMBL/GenBank/DDBJ databases">
        <authorList>
            <person name="Lindblad-Toh K."/>
            <person name="Mauceli E."/>
            <person name="Grabherr M."/>
            <person name="Chang J.L."/>
            <person name="Lander E.S."/>
        </authorList>
    </citation>
    <scope>NUCLEOTIDE SEQUENCE [LARGE SCALE GENOMIC DNA]</scope>
</reference>
<dbReference type="FunFam" id="2.40.50.40:FF:000004">
    <property type="entry name" value="C-X-C motif chemokine"/>
    <property type="match status" value="1"/>
</dbReference>
<evidence type="ECO:0000256" key="5">
    <source>
        <dbReference type="ARBA" id="ARBA00054901"/>
    </source>
</evidence>
<dbReference type="PRINTS" id="PR00436">
    <property type="entry name" value="INTERLEUKIN8"/>
</dbReference>
<evidence type="ECO:0000256" key="1">
    <source>
        <dbReference type="ARBA" id="ARBA00004613"/>
    </source>
</evidence>
<feature type="signal peptide" evidence="6">
    <location>
        <begin position="1"/>
        <end position="20"/>
    </location>
</feature>
<dbReference type="InterPro" id="IPR033899">
    <property type="entry name" value="CXC_Chemokine_domain"/>
</dbReference>
<dbReference type="InterPro" id="IPR001089">
    <property type="entry name" value="Chemokine_CXC"/>
</dbReference>
<sequence>SPCRVTALILFSSFLRIILRMSLRSLGVEQHCRCIQTESKIILRYIEKVELITANSHCDEAEIIATLKKTGQQVCLNPEAPWVKKVIQRILAKRAPCP</sequence>
<dbReference type="Gene3D" id="2.40.50.40">
    <property type="match status" value="1"/>
</dbReference>
<keyword evidence="6" id="KW-0732">Signal</keyword>
<dbReference type="GO" id="GO:0006952">
    <property type="term" value="P:defense response"/>
    <property type="evidence" value="ECO:0007669"/>
    <property type="project" value="InterPro"/>
</dbReference>
<protein>
    <recommendedName>
        <fullName evidence="7">Chemokine interleukin-8-like domain-containing protein</fullName>
    </recommendedName>
</protein>
<comment type="subcellular location">
    <subcellularLocation>
        <location evidence="1">Secreted</location>
    </subcellularLocation>
</comment>
<dbReference type="PANTHER" id="PTHR12015">
    <property type="entry name" value="SMALL INDUCIBLE CYTOKINE A"/>
    <property type="match status" value="1"/>
</dbReference>
<name>G3NAA6_GASAC</name>
<keyword evidence="3" id="KW-0202">Cytokine</keyword>
<dbReference type="SMART" id="SM00199">
    <property type="entry name" value="SCY"/>
    <property type="match status" value="1"/>
</dbReference>
<keyword evidence="4" id="KW-0964">Secreted</keyword>
<dbReference type="InParanoid" id="G3NAA6"/>
<evidence type="ECO:0000259" key="7">
    <source>
        <dbReference type="SMART" id="SM00199"/>
    </source>
</evidence>
<dbReference type="InterPro" id="IPR036048">
    <property type="entry name" value="Interleukin_8-like_sf"/>
</dbReference>
<dbReference type="CDD" id="cd00273">
    <property type="entry name" value="Chemokine_CXC"/>
    <property type="match status" value="1"/>
</dbReference>
<evidence type="ECO:0000256" key="2">
    <source>
        <dbReference type="ARBA" id="ARBA00010665"/>
    </source>
</evidence>
<comment type="similarity">
    <text evidence="2">Belongs to the intercrine alpha (chemokine CxC) family.</text>
</comment>
<dbReference type="Pfam" id="PF00048">
    <property type="entry name" value="IL8"/>
    <property type="match status" value="1"/>
</dbReference>
<dbReference type="PRINTS" id="PR00437">
    <property type="entry name" value="SMALLCYTKCXC"/>
</dbReference>
<dbReference type="SUPFAM" id="SSF54117">
    <property type="entry name" value="Interleukin 8-like chemokines"/>
    <property type="match status" value="1"/>
</dbReference>
<accession>G3NAA6</accession>
<evidence type="ECO:0000313" key="8">
    <source>
        <dbReference type="Ensembl" id="ENSGACP00000002251.1"/>
    </source>
</evidence>
<evidence type="ECO:0000256" key="6">
    <source>
        <dbReference type="SAM" id="SignalP"/>
    </source>
</evidence>
<dbReference type="OMA" id="NGREACL"/>
<dbReference type="PANTHER" id="PTHR12015:SF198">
    <property type="entry name" value="PLATELET BASIC PROTEIN"/>
    <property type="match status" value="1"/>
</dbReference>
<proteinExistence type="inferred from homology"/>
<feature type="domain" description="Chemokine interleukin-8-like" evidence="7">
    <location>
        <begin position="29"/>
        <end position="90"/>
    </location>
</feature>
<dbReference type="GO" id="GO:0042056">
    <property type="term" value="F:chemoattractant activity"/>
    <property type="evidence" value="ECO:0007669"/>
    <property type="project" value="UniProtKB-ARBA"/>
</dbReference>
<dbReference type="InterPro" id="IPR001811">
    <property type="entry name" value="Chemokine_IL8-like_dom"/>
</dbReference>
<evidence type="ECO:0000256" key="3">
    <source>
        <dbReference type="ARBA" id="ARBA00022514"/>
    </source>
</evidence>
<dbReference type="eggNOG" id="ENOG502S7MM">
    <property type="taxonomic scope" value="Eukaryota"/>
</dbReference>
<comment type="function">
    <text evidence="5">Ligand for cxcr3.2. Chemotactic for macrophages.</text>
</comment>
<dbReference type="AlphaFoldDB" id="G3NAA6"/>
<dbReference type="FunCoup" id="G3NAA6">
    <property type="interactions" value="764"/>
</dbReference>
<dbReference type="GO" id="GO:0006955">
    <property type="term" value="P:immune response"/>
    <property type="evidence" value="ECO:0007669"/>
    <property type="project" value="InterPro"/>
</dbReference>
<reference evidence="8" key="2">
    <citation type="submission" date="2024-04" db="UniProtKB">
        <authorList>
            <consortium name="Ensembl"/>
        </authorList>
    </citation>
    <scope>IDENTIFICATION</scope>
</reference>
<dbReference type="GO" id="GO:0005615">
    <property type="term" value="C:extracellular space"/>
    <property type="evidence" value="ECO:0007669"/>
    <property type="project" value="UniProtKB-KW"/>
</dbReference>
<feature type="chain" id="PRO_5036500127" description="Chemokine interleukin-8-like domain-containing protein" evidence="6">
    <location>
        <begin position="21"/>
        <end position="98"/>
    </location>
</feature>
<dbReference type="InterPro" id="IPR039809">
    <property type="entry name" value="Chemokine_b/g/d"/>
</dbReference>
<dbReference type="GO" id="GO:0008009">
    <property type="term" value="F:chemokine activity"/>
    <property type="evidence" value="ECO:0007669"/>
    <property type="project" value="InterPro"/>
</dbReference>
<dbReference type="Ensembl" id="ENSGACT00000002257.1">
    <property type="protein sequence ID" value="ENSGACP00000002251.1"/>
    <property type="gene ID" value="ENSGACG00000001729.1"/>
</dbReference>